<evidence type="ECO:0000256" key="1">
    <source>
        <dbReference type="SAM" id="MobiDB-lite"/>
    </source>
</evidence>
<keyword evidence="3" id="KW-1185">Reference proteome</keyword>
<reference evidence="2" key="1">
    <citation type="submission" date="2018-11" db="EMBL/GenBank/DDBJ databases">
        <authorList>
            <consortium name="Pathogen Informatics"/>
        </authorList>
    </citation>
    <scope>NUCLEOTIDE SEQUENCE</scope>
</reference>
<dbReference type="EMBL" id="CAAALY010008875">
    <property type="protein sequence ID" value="VEL10390.1"/>
    <property type="molecule type" value="Genomic_DNA"/>
</dbReference>
<name>A0A3S5A2U7_9PLAT</name>
<dbReference type="Proteomes" id="UP000784294">
    <property type="component" value="Unassembled WGS sequence"/>
</dbReference>
<protein>
    <submittedName>
        <fullName evidence="2">Uncharacterized protein</fullName>
    </submittedName>
</protein>
<comment type="caution">
    <text evidence="2">The sequence shown here is derived from an EMBL/GenBank/DDBJ whole genome shotgun (WGS) entry which is preliminary data.</text>
</comment>
<evidence type="ECO:0000313" key="3">
    <source>
        <dbReference type="Proteomes" id="UP000784294"/>
    </source>
</evidence>
<gene>
    <name evidence="2" type="ORF">PXEA_LOCUS3830</name>
</gene>
<organism evidence="2 3">
    <name type="scientific">Protopolystoma xenopodis</name>
    <dbReference type="NCBI Taxonomy" id="117903"/>
    <lineage>
        <taxon>Eukaryota</taxon>
        <taxon>Metazoa</taxon>
        <taxon>Spiralia</taxon>
        <taxon>Lophotrochozoa</taxon>
        <taxon>Platyhelminthes</taxon>
        <taxon>Monogenea</taxon>
        <taxon>Polyopisthocotylea</taxon>
        <taxon>Polystomatidea</taxon>
        <taxon>Polystomatidae</taxon>
        <taxon>Protopolystoma</taxon>
    </lineage>
</organism>
<proteinExistence type="predicted"/>
<sequence>MLTGPRHSTSPSNDICRSSSCLCSLPPSPFVSPFIPAFSNPTDQADASTLQSTPIISKSTNDAPDFNPYLLHSWPSSLIGLYELPPQHPGRTKRNHMADQEAAGAGEELEPSLVLVDRLMQITDTSTV</sequence>
<evidence type="ECO:0000313" key="2">
    <source>
        <dbReference type="EMBL" id="VEL10390.1"/>
    </source>
</evidence>
<feature type="region of interest" description="Disordered" evidence="1">
    <location>
        <begin position="86"/>
        <end position="107"/>
    </location>
</feature>
<dbReference type="AlphaFoldDB" id="A0A3S5A2U7"/>
<accession>A0A3S5A2U7</accession>